<accession>A0A0D3JP26</accession>
<feature type="chain" id="PRO_5044267599" description="Transmembrane protein" evidence="2">
    <location>
        <begin position="16"/>
        <end position="181"/>
    </location>
</feature>
<name>A0A0D3JP26_EMIH1</name>
<dbReference type="PaxDb" id="2903-EOD25261"/>
<keyword evidence="1" id="KW-0812">Transmembrane</keyword>
<dbReference type="GeneID" id="17270808"/>
<keyword evidence="4" id="KW-1185">Reference proteome</keyword>
<dbReference type="RefSeq" id="XP_005777690.1">
    <property type="nucleotide sequence ID" value="XM_005777633.1"/>
</dbReference>
<dbReference type="EnsemblProtists" id="EOD25261">
    <property type="protein sequence ID" value="EOD25261"/>
    <property type="gene ID" value="EMIHUDRAFT_254653"/>
</dbReference>
<evidence type="ECO:0000313" key="3">
    <source>
        <dbReference type="EnsemblProtists" id="EOD25261"/>
    </source>
</evidence>
<protein>
    <recommendedName>
        <fullName evidence="5">Transmembrane protein</fullName>
    </recommendedName>
</protein>
<feature type="signal peptide" evidence="2">
    <location>
        <begin position="1"/>
        <end position="15"/>
    </location>
</feature>
<dbReference type="Proteomes" id="UP000013827">
    <property type="component" value="Unassembled WGS sequence"/>
</dbReference>
<sequence>MLLALAAAALASASAETEGHVCIKSATNLAEHVDSWPKKPAPEAWVKVELGGRVLCKTDEGSVSAFAPLVVAVIAEEVFGVSDLEVDVSCLTDDQQANNVKGLGDAIFSVCCVGWGLCCIVVFGFYYFYPRESRALNPHLVAPTRKVSSDVDGELSTDAVAPAETAKPQAAGSGAGAEEAI</sequence>
<proteinExistence type="predicted"/>
<keyword evidence="2" id="KW-0732">Signal</keyword>
<organism evidence="3 4">
    <name type="scientific">Emiliania huxleyi (strain CCMP1516)</name>
    <dbReference type="NCBI Taxonomy" id="280463"/>
    <lineage>
        <taxon>Eukaryota</taxon>
        <taxon>Haptista</taxon>
        <taxon>Haptophyta</taxon>
        <taxon>Prymnesiophyceae</taxon>
        <taxon>Isochrysidales</taxon>
        <taxon>Noelaerhabdaceae</taxon>
        <taxon>Emiliania</taxon>
    </lineage>
</organism>
<evidence type="ECO:0000256" key="1">
    <source>
        <dbReference type="SAM" id="Phobius"/>
    </source>
</evidence>
<evidence type="ECO:0000256" key="2">
    <source>
        <dbReference type="SAM" id="SignalP"/>
    </source>
</evidence>
<keyword evidence="1" id="KW-0472">Membrane</keyword>
<dbReference type="KEGG" id="ehx:EMIHUDRAFT_254653"/>
<reference evidence="4" key="1">
    <citation type="journal article" date="2013" name="Nature">
        <title>Pan genome of the phytoplankton Emiliania underpins its global distribution.</title>
        <authorList>
            <person name="Read B.A."/>
            <person name="Kegel J."/>
            <person name="Klute M.J."/>
            <person name="Kuo A."/>
            <person name="Lefebvre S.C."/>
            <person name="Maumus F."/>
            <person name="Mayer C."/>
            <person name="Miller J."/>
            <person name="Monier A."/>
            <person name="Salamov A."/>
            <person name="Young J."/>
            <person name="Aguilar M."/>
            <person name="Claverie J.M."/>
            <person name="Frickenhaus S."/>
            <person name="Gonzalez K."/>
            <person name="Herman E.K."/>
            <person name="Lin Y.C."/>
            <person name="Napier J."/>
            <person name="Ogata H."/>
            <person name="Sarno A.F."/>
            <person name="Shmutz J."/>
            <person name="Schroeder D."/>
            <person name="de Vargas C."/>
            <person name="Verret F."/>
            <person name="von Dassow P."/>
            <person name="Valentin K."/>
            <person name="Van de Peer Y."/>
            <person name="Wheeler G."/>
            <person name="Dacks J.B."/>
            <person name="Delwiche C.F."/>
            <person name="Dyhrman S.T."/>
            <person name="Glockner G."/>
            <person name="John U."/>
            <person name="Richards T."/>
            <person name="Worden A.Z."/>
            <person name="Zhang X."/>
            <person name="Grigoriev I.V."/>
            <person name="Allen A.E."/>
            <person name="Bidle K."/>
            <person name="Borodovsky M."/>
            <person name="Bowler C."/>
            <person name="Brownlee C."/>
            <person name="Cock J.M."/>
            <person name="Elias M."/>
            <person name="Gladyshev V.N."/>
            <person name="Groth M."/>
            <person name="Guda C."/>
            <person name="Hadaegh A."/>
            <person name="Iglesias-Rodriguez M.D."/>
            <person name="Jenkins J."/>
            <person name="Jones B.M."/>
            <person name="Lawson T."/>
            <person name="Leese F."/>
            <person name="Lindquist E."/>
            <person name="Lobanov A."/>
            <person name="Lomsadze A."/>
            <person name="Malik S.B."/>
            <person name="Marsh M.E."/>
            <person name="Mackinder L."/>
            <person name="Mock T."/>
            <person name="Mueller-Roeber B."/>
            <person name="Pagarete A."/>
            <person name="Parker M."/>
            <person name="Probert I."/>
            <person name="Quesneville H."/>
            <person name="Raines C."/>
            <person name="Rensing S.A."/>
            <person name="Riano-Pachon D.M."/>
            <person name="Richier S."/>
            <person name="Rokitta S."/>
            <person name="Shiraiwa Y."/>
            <person name="Soanes D.M."/>
            <person name="van der Giezen M."/>
            <person name="Wahlund T.M."/>
            <person name="Williams B."/>
            <person name="Wilson W."/>
            <person name="Wolfe G."/>
            <person name="Wurch L.L."/>
        </authorList>
    </citation>
    <scope>NUCLEOTIDE SEQUENCE</scope>
</reference>
<feature type="transmembrane region" description="Helical" evidence="1">
    <location>
        <begin position="106"/>
        <end position="129"/>
    </location>
</feature>
<dbReference type="AlphaFoldDB" id="A0A0D3JP26"/>
<reference evidence="3" key="2">
    <citation type="submission" date="2024-10" db="UniProtKB">
        <authorList>
            <consortium name="EnsemblProtists"/>
        </authorList>
    </citation>
    <scope>IDENTIFICATION</scope>
</reference>
<dbReference type="HOGENOM" id="CLU_1491709_0_0_1"/>
<evidence type="ECO:0000313" key="4">
    <source>
        <dbReference type="Proteomes" id="UP000013827"/>
    </source>
</evidence>
<evidence type="ECO:0008006" key="5">
    <source>
        <dbReference type="Google" id="ProtNLM"/>
    </source>
</evidence>
<keyword evidence="1" id="KW-1133">Transmembrane helix</keyword>